<keyword evidence="2" id="KW-1185">Reference proteome</keyword>
<dbReference type="AlphaFoldDB" id="A0A395GX95"/>
<organism evidence="1 2">
    <name type="scientific">Aspergillus ibericus CBS 121593</name>
    <dbReference type="NCBI Taxonomy" id="1448316"/>
    <lineage>
        <taxon>Eukaryota</taxon>
        <taxon>Fungi</taxon>
        <taxon>Dikarya</taxon>
        <taxon>Ascomycota</taxon>
        <taxon>Pezizomycotina</taxon>
        <taxon>Eurotiomycetes</taxon>
        <taxon>Eurotiomycetidae</taxon>
        <taxon>Eurotiales</taxon>
        <taxon>Aspergillaceae</taxon>
        <taxon>Aspergillus</taxon>
        <taxon>Aspergillus subgen. Circumdati</taxon>
    </lineage>
</organism>
<evidence type="ECO:0000313" key="2">
    <source>
        <dbReference type="Proteomes" id="UP000249402"/>
    </source>
</evidence>
<gene>
    <name evidence="1" type="ORF">BO80DRAFT_112509</name>
</gene>
<protein>
    <submittedName>
        <fullName evidence="1">Uncharacterized protein</fullName>
    </submittedName>
</protein>
<proteinExistence type="predicted"/>
<dbReference type="RefSeq" id="XP_025574370.1">
    <property type="nucleotide sequence ID" value="XM_025713429.1"/>
</dbReference>
<dbReference type="VEuPathDB" id="FungiDB:BO80DRAFT_112509"/>
<sequence length="97" mass="10240">MVGSAVLVISLRIPVVIPGRGSGLNSSCIRAEGAGKLVAASGERANHRDQLPIRAFRGKVRGQGHLVSSNCCHSLSNSLSTSSLAHDVTTWWVGWSF</sequence>
<dbReference type="Proteomes" id="UP000249402">
    <property type="component" value="Unassembled WGS sequence"/>
</dbReference>
<reference evidence="1 2" key="1">
    <citation type="submission" date="2018-02" db="EMBL/GenBank/DDBJ databases">
        <title>The genomes of Aspergillus section Nigri reveals drivers in fungal speciation.</title>
        <authorList>
            <consortium name="DOE Joint Genome Institute"/>
            <person name="Vesth T.C."/>
            <person name="Nybo J."/>
            <person name="Theobald S."/>
            <person name="Brandl J."/>
            <person name="Frisvad J.C."/>
            <person name="Nielsen K.F."/>
            <person name="Lyhne E.K."/>
            <person name="Kogle M.E."/>
            <person name="Kuo A."/>
            <person name="Riley R."/>
            <person name="Clum A."/>
            <person name="Nolan M."/>
            <person name="Lipzen A."/>
            <person name="Salamov A."/>
            <person name="Henrissat B."/>
            <person name="Wiebenga A."/>
            <person name="De vries R.P."/>
            <person name="Grigoriev I.V."/>
            <person name="Mortensen U.H."/>
            <person name="Andersen M.R."/>
            <person name="Baker S.E."/>
        </authorList>
    </citation>
    <scope>NUCLEOTIDE SEQUENCE [LARGE SCALE GENOMIC DNA]</scope>
    <source>
        <strain evidence="1 2">CBS 121593</strain>
    </source>
</reference>
<accession>A0A395GX95</accession>
<evidence type="ECO:0000313" key="1">
    <source>
        <dbReference type="EMBL" id="RAL00043.1"/>
    </source>
</evidence>
<dbReference type="GeneID" id="37218294"/>
<name>A0A395GX95_9EURO</name>
<dbReference type="EMBL" id="KZ824443">
    <property type="protein sequence ID" value="RAL00043.1"/>
    <property type="molecule type" value="Genomic_DNA"/>
</dbReference>